<evidence type="ECO:0000256" key="5">
    <source>
        <dbReference type="ARBA" id="ARBA00022741"/>
    </source>
</evidence>
<keyword evidence="4" id="KW-0158">Chromosome</keyword>
<evidence type="ECO:0000256" key="10">
    <source>
        <dbReference type="ARBA" id="ARBA00023204"/>
    </source>
</evidence>
<evidence type="ECO:0000256" key="6">
    <source>
        <dbReference type="ARBA" id="ARBA00022763"/>
    </source>
</evidence>
<dbReference type="PANTHER" id="PTHR19306">
    <property type="entry name" value="STRUCTURAL MAINTENANCE OF CHROMOSOMES 5,6 SMC5, SMC6"/>
    <property type="match status" value="1"/>
</dbReference>
<dbReference type="InterPro" id="IPR027417">
    <property type="entry name" value="P-loop_NTPase"/>
</dbReference>
<gene>
    <name evidence="14" type="primary">LOC131803379</name>
</gene>
<evidence type="ECO:0000256" key="8">
    <source>
        <dbReference type="ARBA" id="ARBA00023054"/>
    </source>
</evidence>
<accession>A0ABM3V487</accession>
<evidence type="ECO:0000256" key="1">
    <source>
        <dbReference type="ARBA" id="ARBA00004123"/>
    </source>
</evidence>
<evidence type="ECO:0000256" key="2">
    <source>
        <dbReference type="ARBA" id="ARBA00004286"/>
    </source>
</evidence>
<dbReference type="GeneID" id="131803379"/>
<evidence type="ECO:0000313" key="14">
    <source>
        <dbReference type="RefSeq" id="XP_058980598.1"/>
    </source>
</evidence>
<dbReference type="RefSeq" id="XP_058980598.1">
    <property type="nucleotide sequence ID" value="XM_059124615.1"/>
</dbReference>
<keyword evidence="10" id="KW-0234">DNA repair</keyword>
<protein>
    <submittedName>
        <fullName evidence="14">Structural maintenance of chromosomes protein 6-like</fullName>
    </submittedName>
</protein>
<keyword evidence="8" id="KW-0175">Coiled coil</keyword>
<name>A0ABM3V487_MUSDO</name>
<evidence type="ECO:0000256" key="3">
    <source>
        <dbReference type="ARBA" id="ARBA00006793"/>
    </source>
</evidence>
<evidence type="ECO:0000256" key="12">
    <source>
        <dbReference type="SAM" id="MobiDB-lite"/>
    </source>
</evidence>
<dbReference type="PANTHER" id="PTHR19306:SF6">
    <property type="entry name" value="STRUCTURAL MAINTENANCE OF CHROMOSOMES PROTEIN 6"/>
    <property type="match status" value="1"/>
</dbReference>
<evidence type="ECO:0000256" key="4">
    <source>
        <dbReference type="ARBA" id="ARBA00022454"/>
    </source>
</evidence>
<keyword evidence="11" id="KW-0539">Nucleus</keyword>
<feature type="region of interest" description="Disordered" evidence="12">
    <location>
        <begin position="1"/>
        <end position="20"/>
    </location>
</feature>
<dbReference type="Proteomes" id="UP001652621">
    <property type="component" value="Unplaced"/>
</dbReference>
<sequence>MIPRDHNKNAVSDTKSLSGGERSYSTVAFLISLWSCVDHPFYFLDEYDVFTDEVNREYMTRLLIDEGRKRPLRQYSFLTPQDMALMSEDFIKILRLGEPERG</sequence>
<dbReference type="SUPFAM" id="SSF52540">
    <property type="entry name" value="P-loop containing nucleoside triphosphate hydrolases"/>
    <property type="match status" value="1"/>
</dbReference>
<comment type="similarity">
    <text evidence="3">Belongs to the SMC family. SMC6 subfamily.</text>
</comment>
<evidence type="ECO:0000256" key="9">
    <source>
        <dbReference type="ARBA" id="ARBA00023172"/>
    </source>
</evidence>
<dbReference type="Gene3D" id="3.40.50.300">
    <property type="entry name" value="P-loop containing nucleotide triphosphate hydrolases"/>
    <property type="match status" value="1"/>
</dbReference>
<evidence type="ECO:0000256" key="11">
    <source>
        <dbReference type="ARBA" id="ARBA00023242"/>
    </source>
</evidence>
<organism evidence="13 14">
    <name type="scientific">Musca domestica</name>
    <name type="common">House fly</name>
    <dbReference type="NCBI Taxonomy" id="7370"/>
    <lineage>
        <taxon>Eukaryota</taxon>
        <taxon>Metazoa</taxon>
        <taxon>Ecdysozoa</taxon>
        <taxon>Arthropoda</taxon>
        <taxon>Hexapoda</taxon>
        <taxon>Insecta</taxon>
        <taxon>Pterygota</taxon>
        <taxon>Neoptera</taxon>
        <taxon>Endopterygota</taxon>
        <taxon>Diptera</taxon>
        <taxon>Brachycera</taxon>
        <taxon>Muscomorpha</taxon>
        <taxon>Muscoidea</taxon>
        <taxon>Muscidae</taxon>
        <taxon>Musca</taxon>
    </lineage>
</organism>
<reference evidence="14" key="1">
    <citation type="submission" date="2025-08" db="UniProtKB">
        <authorList>
            <consortium name="RefSeq"/>
        </authorList>
    </citation>
    <scope>IDENTIFICATION</scope>
    <source>
        <strain evidence="14">Aabys</strain>
        <tissue evidence="14">Whole body</tissue>
    </source>
</reference>
<evidence type="ECO:0000313" key="13">
    <source>
        <dbReference type="Proteomes" id="UP001652621"/>
    </source>
</evidence>
<evidence type="ECO:0000256" key="7">
    <source>
        <dbReference type="ARBA" id="ARBA00022840"/>
    </source>
</evidence>
<keyword evidence="5" id="KW-0547">Nucleotide-binding</keyword>
<keyword evidence="13" id="KW-1185">Reference proteome</keyword>
<keyword evidence="7" id="KW-0067">ATP-binding</keyword>
<keyword evidence="9" id="KW-0233">DNA recombination</keyword>
<proteinExistence type="inferred from homology"/>
<keyword evidence="6" id="KW-0227">DNA damage</keyword>
<comment type="subcellular location">
    <subcellularLocation>
        <location evidence="2">Chromosome</location>
    </subcellularLocation>
    <subcellularLocation>
        <location evidence="1">Nucleus</location>
    </subcellularLocation>
</comment>